<keyword evidence="2" id="KW-1185">Reference proteome</keyword>
<evidence type="ECO:0000313" key="2">
    <source>
        <dbReference type="Proteomes" id="UP000017048"/>
    </source>
</evidence>
<comment type="caution">
    <text evidence="1">The sequence shown here is derived from an EMBL/GenBank/DDBJ whole genome shotgun (WGS) entry which is preliminary data.</text>
</comment>
<dbReference type="STRING" id="1824.SAMN05444423_105388"/>
<dbReference type="GeneID" id="91516988"/>
<sequence>MNSINVDTSCLYGFSLDLLDIAACANTNLSQLSPLISFPPGTSEIGGGLTSSFDRFAEEYTRCAHNDFAAIEVLGNDLSTVAALFRSSDRNNATYIAAAGEISASDDSPGLTRYGGLQFPTLNQNIDTQCSIQELIESTITTLTPYDKGLATTLGVNPTVEYLTPFSADWELLNEVGSRIERLGINDFVTAQNLTSGADWLRSQWSGTAATSFIAKLLELSNSSSDRSIYMEATSKIICAAGKCLEQLARNQAADLIERVLQTIKHDIFEFPLGAWAGDTGVPLPTELEVQITAETAALQQSASGRRGTLFTLAEAISEALDYYPTRTSPTYNPAEFDIPTVITVDPGNRRYGIAETVWWTESIHT</sequence>
<organism evidence="1 2">
    <name type="scientific">Nocardia asteroides NBRC 15531</name>
    <dbReference type="NCBI Taxonomy" id="1110697"/>
    <lineage>
        <taxon>Bacteria</taxon>
        <taxon>Bacillati</taxon>
        <taxon>Actinomycetota</taxon>
        <taxon>Actinomycetes</taxon>
        <taxon>Mycobacteriales</taxon>
        <taxon>Nocardiaceae</taxon>
        <taxon>Nocardia</taxon>
    </lineage>
</organism>
<proteinExistence type="predicted"/>
<reference evidence="1 2" key="1">
    <citation type="journal article" date="2014" name="BMC Genomics">
        <title>Genome based analysis of type-I polyketide synthase and nonribosomal peptide synthetase gene clusters in seven strains of five representative Nocardia species.</title>
        <authorList>
            <person name="Komaki H."/>
            <person name="Ichikawa N."/>
            <person name="Hosoyama A."/>
            <person name="Takahashi-Nakaguchi A."/>
            <person name="Matsuzawa T."/>
            <person name="Suzuki K."/>
            <person name="Fujita N."/>
            <person name="Gonoi T."/>
        </authorList>
    </citation>
    <scope>NUCLEOTIDE SEQUENCE [LARGE SCALE GENOMIC DNA]</scope>
    <source>
        <strain evidence="1 2">NBRC 15531</strain>
    </source>
</reference>
<dbReference type="Proteomes" id="UP000017048">
    <property type="component" value="Unassembled WGS sequence"/>
</dbReference>
<dbReference type="AlphaFoldDB" id="U5EFX0"/>
<protein>
    <submittedName>
        <fullName evidence="1">Uncharacterized protein</fullName>
    </submittedName>
</protein>
<dbReference type="RefSeq" id="WP_022566644.1">
    <property type="nucleotide sequence ID" value="NZ_BAFO02000030.1"/>
</dbReference>
<name>U5EFX0_NOCAS</name>
<dbReference type="OrthoDB" id="4516245at2"/>
<accession>U5EFX0</accession>
<gene>
    <name evidence="1" type="ORF">NCAST_30_00610</name>
</gene>
<dbReference type="EMBL" id="BAFO02000030">
    <property type="protein sequence ID" value="GAD85291.1"/>
    <property type="molecule type" value="Genomic_DNA"/>
</dbReference>
<dbReference type="eggNOG" id="ENOG50321VP">
    <property type="taxonomic scope" value="Bacteria"/>
</dbReference>
<evidence type="ECO:0000313" key="1">
    <source>
        <dbReference type="EMBL" id="GAD85291.1"/>
    </source>
</evidence>